<dbReference type="InterPro" id="IPR029240">
    <property type="entry name" value="MMS19_N"/>
</dbReference>
<dbReference type="OrthoDB" id="342900at2759"/>
<dbReference type="InterPro" id="IPR024687">
    <property type="entry name" value="MMS19_C"/>
</dbReference>
<evidence type="ECO:0000259" key="8">
    <source>
        <dbReference type="Pfam" id="PF14500"/>
    </source>
</evidence>
<dbReference type="Pfam" id="PF14500">
    <property type="entry name" value="MMS19_N"/>
    <property type="match status" value="1"/>
</dbReference>
<dbReference type="Proteomes" id="UP000644660">
    <property type="component" value="Unassembled WGS sequence"/>
</dbReference>
<evidence type="ECO:0000256" key="2">
    <source>
        <dbReference type="ARBA" id="ARBA00009340"/>
    </source>
</evidence>
<dbReference type="GO" id="GO:0097361">
    <property type="term" value="C:cytosolic [4Fe-4S] assembly targeting complex"/>
    <property type="evidence" value="ECO:0007669"/>
    <property type="project" value="UniProtKB-UniRule"/>
</dbReference>
<feature type="repeat" description="HEAT" evidence="5">
    <location>
        <begin position="928"/>
        <end position="965"/>
    </location>
</feature>
<feature type="domain" description="MMS19 C-terminal" evidence="7">
    <location>
        <begin position="588"/>
        <end position="1000"/>
    </location>
</feature>
<comment type="function">
    <text evidence="6">Key component of the cytosolic iron-sulfur protein assembly (CIA) complex, a multiprotein complex that mediates the incorporation of iron-sulfur cluster into apoproteins specifically involved in DNA metabolism and genomic integrity. In the CIA complex, MMS19 acts as an adapter between early-acting CIA components and a subset of cellular target iron-sulfur proteins.</text>
</comment>
<keyword evidence="10" id="KW-1185">Reference proteome</keyword>
<dbReference type="GO" id="GO:0051604">
    <property type="term" value="P:protein maturation"/>
    <property type="evidence" value="ECO:0007669"/>
    <property type="project" value="UniProtKB-UniRule"/>
</dbReference>
<dbReference type="InterPro" id="IPR016024">
    <property type="entry name" value="ARM-type_fold"/>
</dbReference>
<gene>
    <name evidence="9" type="ORF">KABA2_01S16214</name>
</gene>
<evidence type="ECO:0000256" key="4">
    <source>
        <dbReference type="ARBA" id="ARBA00023242"/>
    </source>
</evidence>
<dbReference type="PROSITE" id="PS50077">
    <property type="entry name" value="HEAT_REPEAT"/>
    <property type="match status" value="1"/>
</dbReference>
<protein>
    <recommendedName>
        <fullName evidence="6">MMS19 nucleotide excision repair protein</fullName>
    </recommendedName>
</protein>
<evidence type="ECO:0000259" key="7">
    <source>
        <dbReference type="Pfam" id="PF12460"/>
    </source>
</evidence>
<dbReference type="PANTHER" id="PTHR12891">
    <property type="entry name" value="DNA REPAIR/TRANSCRIPTION PROTEIN MET18/MMS19"/>
    <property type="match status" value="1"/>
</dbReference>
<dbReference type="EMBL" id="CAEFZW010000001">
    <property type="protein sequence ID" value="CAB4252549.1"/>
    <property type="molecule type" value="Genomic_DNA"/>
</dbReference>
<dbReference type="InterPro" id="IPR039920">
    <property type="entry name" value="MMS19"/>
</dbReference>
<dbReference type="AlphaFoldDB" id="A0A8H2ZHX6"/>
<reference evidence="9 10" key="1">
    <citation type="submission" date="2020-05" db="EMBL/GenBank/DDBJ databases">
        <authorList>
            <person name="Casaregola S."/>
            <person name="Devillers H."/>
            <person name="Grondin C."/>
        </authorList>
    </citation>
    <scope>NUCLEOTIDE SEQUENCE [LARGE SCALE GENOMIC DNA]</scope>
    <source>
        <strain evidence="9 10">CLIB 1767</strain>
    </source>
</reference>
<name>A0A8H2ZHX6_9SACH</name>
<dbReference type="PANTHER" id="PTHR12891:SF0">
    <property type="entry name" value="MMS19 NUCLEOTIDE EXCISION REPAIR PROTEIN HOMOLOG"/>
    <property type="match status" value="1"/>
</dbReference>
<keyword evidence="4 6" id="KW-0539">Nucleus</keyword>
<organism evidence="9 10">
    <name type="scientific">Maudiozyma barnettii</name>
    <dbReference type="NCBI Taxonomy" id="61262"/>
    <lineage>
        <taxon>Eukaryota</taxon>
        <taxon>Fungi</taxon>
        <taxon>Dikarya</taxon>
        <taxon>Ascomycota</taxon>
        <taxon>Saccharomycotina</taxon>
        <taxon>Saccharomycetes</taxon>
        <taxon>Saccharomycetales</taxon>
        <taxon>Saccharomycetaceae</taxon>
        <taxon>Maudiozyma</taxon>
    </lineage>
</organism>
<sequence length="1050" mass="119953">MSEVDALVVSFIANVNVNDERSNDIAIKLTDLIQNKKIKLLQIIVALKDRFVSEDERERIKALKCLSCVLCNIEPQLLLKNDISVLINFYMSKITDKPLMLECLMGLDALMTMKYITIDQTITVMLFLQKDYVSKDFLAAVRNYPFSILQNIFDRWETLLNNKDKDNSNKNLIILFIQTYITIASGEKDPRNLLISFQLNKLITTNFKSESIQFAQALFDILFSYFPITFKPPKDDPYKISNADLKLALRSAISASDIFAEDAFSNLIDKLGATSPAIKNDTLLTLLTCINKFGGKACIEFWLQMWNALKFEIMHSGDGSEATYLDPIAQNDDKIEQNGSSVSNIQSNYQLSLDVLRALANQLIALDEIAFNKYVNHILEELKPNFEFTKDLRQSCSIMAAIGSANLVAFNKVIDLTLPLFLENTTEISKLKLMLLNLSFFLDSYIKVTKSFNGNETELNEFIKLNHLNDSKDEILMILGMALTGNSKIEVTVRTLSVIQFTKMIKMEGYLTKEEISLIIQYITETILTDNNKNIYCACLEGLKVISQTHESLVYDVSLKELLNLLPNGFNDLILHHKEDEIIQIEVILRVILDFTTSRHILIKESIVTLTQKLVEIYSNGNNAAIDYCFLLLSTIYSLFENNYSILDEISIGDIKNQTESSIFTILTNNNDNNSILFDNQNLSLLSNILYFRNVKYQKNQHELELTRYTKIFVEDHKILETPNRLVIPYVKILSAIDKSCTFSDASDIMEKTVTLIHNNKTNDMSNLEKIGYMELITVITNKWFNDELENTIIEKYVNWEDQSTINLEMIAWIGKGLITKNSPCSNIILSHFLSLLNDENIGLIVSKLFELFVMDINSMAKHKGITWTNNVKLLYKQKFFNDVFQSLVTSYNEPNLSLDIKCNYLTALSLILKHTPNKLVEQFMNDLLPMLLQALEMPNSEVRISALDTLKDTTEKFGLLITENIDTLLPILLKLVVPGSKYNDVSVRLMSLQLIGLLADSVPLNYLKPYKEQVINGLLLTLSDKKRIVRKQCIDTRQLYFELGQVPFE</sequence>
<dbReference type="InterPro" id="IPR011989">
    <property type="entry name" value="ARM-like"/>
</dbReference>
<evidence type="ECO:0000256" key="1">
    <source>
        <dbReference type="ARBA" id="ARBA00004123"/>
    </source>
</evidence>
<comment type="subcellular location">
    <subcellularLocation>
        <location evidence="1 6">Nucleus</location>
    </subcellularLocation>
</comment>
<keyword evidence="6" id="KW-0234">DNA repair</keyword>
<dbReference type="GO" id="GO:0006281">
    <property type="term" value="P:DNA repair"/>
    <property type="evidence" value="ECO:0007669"/>
    <property type="project" value="UniProtKB-UniRule"/>
</dbReference>
<proteinExistence type="inferred from homology"/>
<accession>A0A8H2ZHX6</accession>
<evidence type="ECO:0000313" key="10">
    <source>
        <dbReference type="Proteomes" id="UP000644660"/>
    </source>
</evidence>
<dbReference type="Gene3D" id="1.25.10.10">
    <property type="entry name" value="Leucine-rich Repeat Variant"/>
    <property type="match status" value="1"/>
</dbReference>
<dbReference type="Pfam" id="PF12460">
    <property type="entry name" value="MMS19_C"/>
    <property type="match status" value="1"/>
</dbReference>
<dbReference type="RefSeq" id="XP_041404587.1">
    <property type="nucleotide sequence ID" value="XM_041548653.1"/>
</dbReference>
<evidence type="ECO:0000256" key="3">
    <source>
        <dbReference type="ARBA" id="ARBA00022737"/>
    </source>
</evidence>
<feature type="domain" description="MMS19 N-terminal" evidence="8">
    <location>
        <begin position="45"/>
        <end position="315"/>
    </location>
</feature>
<evidence type="ECO:0000256" key="6">
    <source>
        <dbReference type="RuleBase" id="RU367072"/>
    </source>
</evidence>
<keyword evidence="6" id="KW-0227">DNA damage</keyword>
<dbReference type="GeneID" id="64855678"/>
<dbReference type="GO" id="GO:0016226">
    <property type="term" value="P:iron-sulfur cluster assembly"/>
    <property type="evidence" value="ECO:0007669"/>
    <property type="project" value="UniProtKB-UniRule"/>
</dbReference>
<comment type="caution">
    <text evidence="9">The sequence shown here is derived from an EMBL/GenBank/DDBJ whole genome shotgun (WGS) entry which is preliminary data.</text>
</comment>
<dbReference type="GO" id="GO:0005634">
    <property type="term" value="C:nucleus"/>
    <property type="evidence" value="ECO:0007669"/>
    <property type="project" value="UniProtKB-SubCell"/>
</dbReference>
<dbReference type="SUPFAM" id="SSF48371">
    <property type="entry name" value="ARM repeat"/>
    <property type="match status" value="1"/>
</dbReference>
<keyword evidence="3" id="KW-0677">Repeat</keyword>
<evidence type="ECO:0000313" key="9">
    <source>
        <dbReference type="EMBL" id="CAB4252549.1"/>
    </source>
</evidence>
<comment type="similarity">
    <text evidence="2 6">Belongs to the MET18/MMS19 family.</text>
</comment>
<dbReference type="InterPro" id="IPR021133">
    <property type="entry name" value="HEAT_type_2"/>
</dbReference>
<evidence type="ECO:0000256" key="5">
    <source>
        <dbReference type="PROSITE-ProRule" id="PRU00103"/>
    </source>
</evidence>